<dbReference type="OrthoDB" id="9810929at2"/>
<evidence type="ECO:0000313" key="3">
    <source>
        <dbReference type="EMBL" id="AFM01437.1"/>
    </source>
</evidence>
<evidence type="ECO:0000313" key="4">
    <source>
        <dbReference type="Proteomes" id="UP000006053"/>
    </source>
</evidence>
<dbReference type="GO" id="GO:0016757">
    <property type="term" value="F:glycosyltransferase activity"/>
    <property type="evidence" value="ECO:0007669"/>
    <property type="project" value="InterPro"/>
</dbReference>
<feature type="domain" description="Glycosyltransferase subfamily 4-like N-terminal" evidence="2">
    <location>
        <begin position="15"/>
        <end position="207"/>
    </location>
</feature>
<evidence type="ECO:0000259" key="2">
    <source>
        <dbReference type="Pfam" id="PF13439"/>
    </source>
</evidence>
<protein>
    <submittedName>
        <fullName evidence="3">Glycosyltransferase</fullName>
    </submittedName>
</protein>
<gene>
    <name evidence="3" type="ordered locus">Desde_3145</name>
</gene>
<reference evidence="4" key="1">
    <citation type="submission" date="2012-06" db="EMBL/GenBank/DDBJ databases">
        <title>Complete sequence of Desulfitobacterium dehalogenans ATCC 51507.</title>
        <authorList>
            <person name="Lucas S."/>
            <person name="Han J."/>
            <person name="Lapidus A."/>
            <person name="Cheng J.-F."/>
            <person name="Goodwin L."/>
            <person name="Pitluck S."/>
            <person name="Peters L."/>
            <person name="Ovchinnikova G."/>
            <person name="Teshima H."/>
            <person name="Detter J.C."/>
            <person name="Han C."/>
            <person name="Tapia R."/>
            <person name="Land M."/>
            <person name="Hauser L."/>
            <person name="Kyrpides N."/>
            <person name="Ivanova N."/>
            <person name="Pagani I."/>
            <person name="Kruse T."/>
            <person name="de Vos W.M."/>
            <person name="Smidt H."/>
            <person name="Woyke T."/>
        </authorList>
    </citation>
    <scope>NUCLEOTIDE SEQUENCE [LARGE SCALE GENOMIC DNA]</scope>
    <source>
        <strain evidence="4">ATCC 51507 / DSM 9161 / JW/IU-DC1</strain>
    </source>
</reference>
<accession>I4ABV2</accession>
<dbReference type="PANTHER" id="PTHR12526">
    <property type="entry name" value="GLYCOSYLTRANSFERASE"/>
    <property type="match status" value="1"/>
</dbReference>
<keyword evidence="3" id="KW-0808">Transferase</keyword>
<dbReference type="AlphaFoldDB" id="I4ABV2"/>
<sequence>MKILLATYWHVPHLGGVWPYMLQLKKKLESLNHEVDLLGYGDEAGSFVHLVNKQQLNTDKLLPVLKSMLNESDYPTIYMNKLIEYTEFRRYLFELSTAYFGLESYDVIHTQDVISTVSINRIRPPKAALVASLHGSVAHEIRLQLETIHKSPTSYMARRYFDQLEYDGASSAEYTVLNNQWMKKILTDEFRVPNEKIEVFHYGYDIEKFFLLMKKTSEIKRPVNKKVIMYSGRLVQLKGVEHLLDALGRLKEERQDWICWIAGEGDKLAELRLQCKVLGLEEDVMFLGNRDDIPSLLAQADIFVLPSIIENQPLSIIEAQLAGKAIIASNAGGLPEMIQHNVTGLLTPVGNIECLCANLNKLLKSQSLRITLGSAAKDWGLSHWSLDNMVNHTVEVYQKAITERRRSLND</sequence>
<dbReference type="PANTHER" id="PTHR12526:SF631">
    <property type="entry name" value="BLL6306 PROTEIN"/>
    <property type="match status" value="1"/>
</dbReference>
<dbReference type="eggNOG" id="COG0438">
    <property type="taxonomic scope" value="Bacteria"/>
</dbReference>
<dbReference type="KEGG" id="ddh:Desde_3145"/>
<dbReference type="Pfam" id="PF13439">
    <property type="entry name" value="Glyco_transf_4"/>
    <property type="match status" value="1"/>
</dbReference>
<proteinExistence type="predicted"/>
<dbReference type="SUPFAM" id="SSF53756">
    <property type="entry name" value="UDP-Glycosyltransferase/glycogen phosphorylase"/>
    <property type="match status" value="1"/>
</dbReference>
<name>I4ABV2_DESDJ</name>
<dbReference type="InterPro" id="IPR001296">
    <property type="entry name" value="Glyco_trans_1"/>
</dbReference>
<dbReference type="EMBL" id="CP003348">
    <property type="protein sequence ID" value="AFM01437.1"/>
    <property type="molecule type" value="Genomic_DNA"/>
</dbReference>
<dbReference type="HOGENOM" id="CLU_009583_2_5_9"/>
<feature type="domain" description="Glycosyl transferase family 1" evidence="1">
    <location>
        <begin position="219"/>
        <end position="379"/>
    </location>
</feature>
<dbReference type="STRING" id="756499.Desde_3145"/>
<evidence type="ECO:0000259" key="1">
    <source>
        <dbReference type="Pfam" id="PF00534"/>
    </source>
</evidence>
<dbReference type="CDD" id="cd03801">
    <property type="entry name" value="GT4_PimA-like"/>
    <property type="match status" value="1"/>
</dbReference>
<dbReference type="Proteomes" id="UP000006053">
    <property type="component" value="Chromosome"/>
</dbReference>
<dbReference type="InterPro" id="IPR028098">
    <property type="entry name" value="Glyco_trans_4-like_N"/>
</dbReference>
<dbReference type="RefSeq" id="WP_014794917.1">
    <property type="nucleotide sequence ID" value="NC_018017.1"/>
</dbReference>
<organism evidence="3 4">
    <name type="scientific">Desulfitobacterium dehalogenans (strain ATCC 51507 / DSM 9161 / JW/IU-DC1)</name>
    <dbReference type="NCBI Taxonomy" id="756499"/>
    <lineage>
        <taxon>Bacteria</taxon>
        <taxon>Bacillati</taxon>
        <taxon>Bacillota</taxon>
        <taxon>Clostridia</taxon>
        <taxon>Eubacteriales</taxon>
        <taxon>Desulfitobacteriaceae</taxon>
        <taxon>Desulfitobacterium</taxon>
    </lineage>
</organism>
<dbReference type="Gene3D" id="3.40.50.2000">
    <property type="entry name" value="Glycogen Phosphorylase B"/>
    <property type="match status" value="2"/>
</dbReference>
<reference evidence="3 4" key="2">
    <citation type="journal article" date="2015" name="J. Bacteriol.">
        <title>Genomic, proteomic, and biochemical analysis of the organohalide respiratory pathway in Desulfitobacterium dehalogenans.</title>
        <authorList>
            <person name="Kruse T."/>
            <person name="van de Pas B.A."/>
            <person name="Atteia A."/>
            <person name="Krab K."/>
            <person name="Hagen W.R."/>
            <person name="Goodwin L."/>
            <person name="Chain P."/>
            <person name="Boeren S."/>
            <person name="Maphosa F."/>
            <person name="Schraa G."/>
            <person name="de Vos W.M."/>
            <person name="van der Oost J."/>
            <person name="Smidt H."/>
            <person name="Stams A.J."/>
        </authorList>
    </citation>
    <scope>NUCLEOTIDE SEQUENCE [LARGE SCALE GENOMIC DNA]</scope>
    <source>
        <strain evidence="4">ATCC 51507 / DSM 9161 / JW/IU-DC1</strain>
    </source>
</reference>
<dbReference type="Pfam" id="PF00534">
    <property type="entry name" value="Glycos_transf_1"/>
    <property type="match status" value="1"/>
</dbReference>
<keyword evidence="4" id="KW-1185">Reference proteome</keyword>